<protein>
    <submittedName>
        <fullName evidence="1">Uncharacterized protein</fullName>
    </submittedName>
</protein>
<organism evidence="1">
    <name type="scientific">marine sediment metagenome</name>
    <dbReference type="NCBI Taxonomy" id="412755"/>
    <lineage>
        <taxon>unclassified sequences</taxon>
        <taxon>metagenomes</taxon>
        <taxon>ecological metagenomes</taxon>
    </lineage>
</organism>
<name>A0A0F9BP53_9ZZZZ</name>
<reference evidence="1" key="1">
    <citation type="journal article" date="2015" name="Nature">
        <title>Complex archaea that bridge the gap between prokaryotes and eukaryotes.</title>
        <authorList>
            <person name="Spang A."/>
            <person name="Saw J.H."/>
            <person name="Jorgensen S.L."/>
            <person name="Zaremba-Niedzwiedzka K."/>
            <person name="Martijn J."/>
            <person name="Lind A.E."/>
            <person name="van Eijk R."/>
            <person name="Schleper C."/>
            <person name="Guy L."/>
            <person name="Ettema T.J."/>
        </authorList>
    </citation>
    <scope>NUCLEOTIDE SEQUENCE</scope>
</reference>
<gene>
    <name evidence="1" type="ORF">LCGC14_2423380</name>
</gene>
<dbReference type="AlphaFoldDB" id="A0A0F9BP53"/>
<comment type="caution">
    <text evidence="1">The sequence shown here is derived from an EMBL/GenBank/DDBJ whole genome shotgun (WGS) entry which is preliminary data.</text>
</comment>
<proteinExistence type="predicted"/>
<dbReference type="EMBL" id="LAZR01036901">
    <property type="protein sequence ID" value="KKL23640.1"/>
    <property type="molecule type" value="Genomic_DNA"/>
</dbReference>
<accession>A0A0F9BP53</accession>
<sequence length="78" mass="9199">MNGGMTECSVCDCDPCQCERINGKKVGLRIKSAAIVLESLWQAVVHLPRWRMRMVKWIWPDFTRVLCDFLDYYWEDGK</sequence>
<evidence type="ECO:0000313" key="1">
    <source>
        <dbReference type="EMBL" id="KKL23640.1"/>
    </source>
</evidence>